<gene>
    <name evidence="3" type="ORF">QTN47_08710</name>
</gene>
<proteinExistence type="predicted"/>
<feature type="domain" description="BD-FAE-like" evidence="2">
    <location>
        <begin position="59"/>
        <end position="257"/>
    </location>
</feature>
<keyword evidence="1 3" id="KW-0378">Hydrolase</keyword>
<dbReference type="Gene3D" id="3.40.50.1820">
    <property type="entry name" value="alpha/beta hydrolase"/>
    <property type="match status" value="1"/>
</dbReference>
<dbReference type="PANTHER" id="PTHR48081:SF6">
    <property type="entry name" value="PEPTIDASE S9 PROLYL OLIGOPEPTIDASE CATALYTIC DOMAIN-CONTAINING PROTEIN"/>
    <property type="match status" value="1"/>
</dbReference>
<dbReference type="EMBL" id="JAULBC010000002">
    <property type="protein sequence ID" value="MEX6687569.1"/>
    <property type="molecule type" value="Genomic_DNA"/>
</dbReference>
<dbReference type="Proteomes" id="UP001560573">
    <property type="component" value="Unassembled WGS sequence"/>
</dbReference>
<reference evidence="3 4" key="1">
    <citation type="submission" date="2023-07" db="EMBL/GenBank/DDBJ databases">
        <authorList>
            <person name="Lian W.-H."/>
        </authorList>
    </citation>
    <scope>NUCLEOTIDE SEQUENCE [LARGE SCALE GENOMIC DNA]</scope>
    <source>
        <strain evidence="3 4">SYSU DXS3180</strain>
    </source>
</reference>
<dbReference type="InterPro" id="IPR049492">
    <property type="entry name" value="BD-FAE-like_dom"/>
</dbReference>
<sequence length="301" mass="33030">MKKMLVIATTLFAMNKLKAQEIPLYNTVPNTKPNSVKEKSEMGKDGILRISKVTVPTLTVFKPAKPSPKKTAVIICPGGGYAILASGHEGTDVAKVFNEMGVTAFVLKYRLPDDSTMQNKEIGPLQDAQRAIQLVRERAAEWNIDPTHIGIMGFSAGGHLASTASTHFTKAVIDNPNNTSLRPDFSMLIYPVISFTDELGHIGSRDNLLGKNASKEKIKEYSNEQQVTTETPPAFLVHASDDGGVNPMNSTRYYEALLTNKIPAELHIYEKGGHGFGLNNKTTTDKWMERAKNWLTSNGLL</sequence>
<comment type="caution">
    <text evidence="3">The sequence shown here is derived from an EMBL/GenBank/DDBJ whole genome shotgun (WGS) entry which is preliminary data.</text>
</comment>
<dbReference type="Pfam" id="PF20434">
    <property type="entry name" value="BD-FAE"/>
    <property type="match status" value="1"/>
</dbReference>
<evidence type="ECO:0000313" key="4">
    <source>
        <dbReference type="Proteomes" id="UP001560573"/>
    </source>
</evidence>
<dbReference type="SUPFAM" id="SSF53474">
    <property type="entry name" value="alpha/beta-Hydrolases"/>
    <property type="match status" value="1"/>
</dbReference>
<dbReference type="PANTHER" id="PTHR48081">
    <property type="entry name" value="AB HYDROLASE SUPERFAMILY PROTEIN C4A8.06C"/>
    <property type="match status" value="1"/>
</dbReference>
<evidence type="ECO:0000313" key="3">
    <source>
        <dbReference type="EMBL" id="MEX6687569.1"/>
    </source>
</evidence>
<accession>A0ABV3ZED8</accession>
<protein>
    <submittedName>
        <fullName evidence="3">Alpha/beta hydrolase</fullName>
    </submittedName>
</protein>
<evidence type="ECO:0000256" key="1">
    <source>
        <dbReference type="ARBA" id="ARBA00022801"/>
    </source>
</evidence>
<name>A0ABV3ZED8_9BACT</name>
<organism evidence="3 4">
    <name type="scientific">Danxiaibacter flavus</name>
    <dbReference type="NCBI Taxonomy" id="3049108"/>
    <lineage>
        <taxon>Bacteria</taxon>
        <taxon>Pseudomonadati</taxon>
        <taxon>Bacteroidota</taxon>
        <taxon>Chitinophagia</taxon>
        <taxon>Chitinophagales</taxon>
        <taxon>Chitinophagaceae</taxon>
        <taxon>Danxiaibacter</taxon>
    </lineage>
</organism>
<dbReference type="InterPro" id="IPR029058">
    <property type="entry name" value="AB_hydrolase_fold"/>
</dbReference>
<dbReference type="RefSeq" id="WP_369328974.1">
    <property type="nucleotide sequence ID" value="NZ_JAULBC010000002.1"/>
</dbReference>
<evidence type="ECO:0000259" key="2">
    <source>
        <dbReference type="Pfam" id="PF20434"/>
    </source>
</evidence>
<dbReference type="InterPro" id="IPR050300">
    <property type="entry name" value="GDXG_lipolytic_enzyme"/>
</dbReference>
<keyword evidence="4" id="KW-1185">Reference proteome</keyword>
<dbReference type="GO" id="GO:0016787">
    <property type="term" value="F:hydrolase activity"/>
    <property type="evidence" value="ECO:0007669"/>
    <property type="project" value="UniProtKB-KW"/>
</dbReference>